<evidence type="ECO:0000313" key="2">
    <source>
        <dbReference type="Proteomes" id="UP000571554"/>
    </source>
</evidence>
<dbReference type="EMBL" id="JACHBW010000063">
    <property type="protein sequence ID" value="MBB6107260.1"/>
    <property type="molecule type" value="Genomic_DNA"/>
</dbReference>
<evidence type="ECO:0000313" key="1">
    <source>
        <dbReference type="EMBL" id="MBB6107260.1"/>
    </source>
</evidence>
<comment type="caution">
    <text evidence="1">The sequence shown here is derived from an EMBL/GenBank/DDBJ whole genome shotgun (WGS) entry which is preliminary data.</text>
</comment>
<accession>A0A7W9U763</accession>
<dbReference type="RefSeq" id="WP_183734071.1">
    <property type="nucleotide sequence ID" value="NZ_JACHBW010000063.1"/>
</dbReference>
<sequence>MLEDLEWLRSEWWYESPDELSSGDLRRGSVSLHLLLVQGLLGKAWREYGFPKEPKIIAPDMGAIAAEEGVSLDMAAACVAGGGRQRNLLLSFFGVFRVDNPTTGARADAEEGFAVKTTCLAASSPTTNLSELPPIDGLARRELSISQYTSAVGAIRISTRFTRQQVLEYFRNYAGGAHYESSDPSPNRIPSMDYLRLAELDDHIKADVRGGLSFELLSIGQAVATAPDVQRLIDAMKAVQIEA</sequence>
<organism evidence="1 2">
    <name type="scientific">Paraburkholderia bannensis</name>
    <dbReference type="NCBI Taxonomy" id="765414"/>
    <lineage>
        <taxon>Bacteria</taxon>
        <taxon>Pseudomonadati</taxon>
        <taxon>Pseudomonadota</taxon>
        <taxon>Betaproteobacteria</taxon>
        <taxon>Burkholderiales</taxon>
        <taxon>Burkholderiaceae</taxon>
        <taxon>Paraburkholderia</taxon>
    </lineage>
</organism>
<proteinExistence type="predicted"/>
<keyword evidence="2" id="KW-1185">Reference proteome</keyword>
<gene>
    <name evidence="1" type="ORF">F4827_007143</name>
</gene>
<dbReference type="Proteomes" id="UP000571554">
    <property type="component" value="Unassembled WGS sequence"/>
</dbReference>
<name>A0A7W9U763_9BURK</name>
<protein>
    <submittedName>
        <fullName evidence="1">Uncharacterized protein</fullName>
    </submittedName>
</protein>
<reference evidence="1 2" key="1">
    <citation type="submission" date="2020-08" db="EMBL/GenBank/DDBJ databases">
        <title>Above-ground endophytic microbial communities from plants in different locations in the United States.</title>
        <authorList>
            <person name="Frank C."/>
        </authorList>
    </citation>
    <scope>NUCLEOTIDE SEQUENCE [LARGE SCALE GENOMIC DNA]</scope>
    <source>
        <strain evidence="1 2">WP4_2_2</strain>
    </source>
</reference>
<dbReference type="AlphaFoldDB" id="A0A7W9U763"/>